<comment type="caution">
    <text evidence="2">The sequence shown here is derived from an EMBL/GenBank/DDBJ whole genome shotgun (WGS) entry which is preliminary data.</text>
</comment>
<keyword evidence="2" id="KW-0547">Nucleotide-binding</keyword>
<evidence type="ECO:0000313" key="2">
    <source>
        <dbReference type="EMBL" id="MDV5976821.1"/>
    </source>
</evidence>
<feature type="domain" description="Helicase HerA central" evidence="1">
    <location>
        <begin position="443"/>
        <end position="613"/>
    </location>
</feature>
<accession>A0AAE4Q5L0</accession>
<dbReference type="EMBL" id="JAGQEX010000008">
    <property type="protein sequence ID" value="MDV5976821.1"/>
    <property type="molecule type" value="Genomic_DNA"/>
</dbReference>
<dbReference type="Gene3D" id="3.40.50.300">
    <property type="entry name" value="P-loop containing nucleotide triphosphate hydrolases"/>
    <property type="match status" value="1"/>
</dbReference>
<reference evidence="2" key="1">
    <citation type="submission" date="2021-04" db="EMBL/GenBank/DDBJ databases">
        <title>Draft genomes of 20 S. canis strains.</title>
        <authorList>
            <person name="Pagnossin D."/>
            <person name="Weir W."/>
            <person name="Smith A."/>
            <person name="Ure R."/>
            <person name="Oravcova K."/>
        </authorList>
    </citation>
    <scope>NUCLEOTIDE SEQUENCE</scope>
    <source>
        <strain evidence="2">284</strain>
    </source>
</reference>
<dbReference type="GO" id="GO:0005524">
    <property type="term" value="F:ATP binding"/>
    <property type="evidence" value="ECO:0007669"/>
    <property type="project" value="UniProtKB-KW"/>
</dbReference>
<dbReference type="Proteomes" id="UP001186118">
    <property type="component" value="Unassembled WGS sequence"/>
</dbReference>
<proteinExistence type="predicted"/>
<protein>
    <submittedName>
        <fullName evidence="2">ATP-binding protein</fullName>
    </submittedName>
</protein>
<name>A0AAE4Q5L0_STRCB</name>
<keyword evidence="2" id="KW-0067">ATP-binding</keyword>
<evidence type="ECO:0000259" key="1">
    <source>
        <dbReference type="Pfam" id="PF01935"/>
    </source>
</evidence>
<dbReference type="InterPro" id="IPR027417">
    <property type="entry name" value="P-loop_NTPase"/>
</dbReference>
<gene>
    <name evidence="2" type="ORF">KB584_04985</name>
</gene>
<dbReference type="PANTHER" id="PTHR30121:SF6">
    <property type="entry name" value="SLR6007 PROTEIN"/>
    <property type="match status" value="1"/>
</dbReference>
<dbReference type="RefSeq" id="WP_394854652.1">
    <property type="nucleotide sequence ID" value="NZ_JAGQEX010000008.1"/>
</dbReference>
<dbReference type="InterPro" id="IPR002789">
    <property type="entry name" value="HerA_central"/>
</dbReference>
<dbReference type="NCBIfam" id="NF045971">
    <property type="entry name" value="conju_CD1110"/>
    <property type="match status" value="1"/>
</dbReference>
<dbReference type="AlphaFoldDB" id="A0AAE4Q5L0"/>
<sequence>MPFNLNLGSRKLTKSDKTRRKRLRRSLKPSTQNALFFTSLKENGLMQISKDRWSRSYRLGDIAYTSANEVDKIKVLDTYADALNSLEPGHHYQLLIINQRLEQSALSQVLYELTGDSYDTYREEYNDIIRDRFTSDAKNFKVEKIITLTTQTDDEVQADTQLHDMAQGLQDQFAEADIPLFEMTGLERLQLCHYLLQGNPYFPYTYKDIALSDLRAKDFIAPSRIHFKEDYMVIDDHVARVLTVRHYPNFLTDRLVKKWLDLGLEMAITITAEPYEPDAFETKLANAQALAKMELIRGQKDGMRDGVVDPELATSGVARETNHTTERWREETTENDQKAFSGLISVYLIAKDFETLTKHTAKVKSAGRAMGIRLEECYYYQEEGLNTNLPIGEPFLNVKQRLMRDMTTTNIATQVPFTNVDLHSDSPKAIYYGQNQLSHNVITLDRKRDLNASNGMVAGSTGSGKGMTVKTTEIIPTILRYPEDRIIIVDPEREYQDIAKAFGGQVIKIATTSSTHLNLLDLPNTDEVIVDDDGEEIDPIADKANLLMSLLESVLKEVQDNHSTLVDRVTRLTYEQYDQPTLKEWQEVLESQPEPAAEELATKTEIYTKGSLNLFAHQTNVDMTSNLIVFDLKGLSNKLKPFALLVLQDYIWQEVIAAQGVQTLRLYWDELHLTFRTQTDAAFFAELWARIRKYGGMPTGITQNLGTLLAMEEGRNLLSNSEFMLLLKQKPQDIVRLKEILDLPEGLIRYIATPKKRGSGLLIAGDTKVPFENTIPKHTKLYQITQTDPKG</sequence>
<dbReference type="InterPro" id="IPR051162">
    <property type="entry name" value="T4SS_component"/>
</dbReference>
<dbReference type="Pfam" id="PF01935">
    <property type="entry name" value="DUF87"/>
    <property type="match status" value="1"/>
</dbReference>
<dbReference type="Gene3D" id="1.10.8.730">
    <property type="match status" value="1"/>
</dbReference>
<dbReference type="SUPFAM" id="SSF52540">
    <property type="entry name" value="P-loop containing nucleoside triphosphate hydrolases"/>
    <property type="match status" value="1"/>
</dbReference>
<organism evidence="2 3">
    <name type="scientific">Streptococcus canis</name>
    <dbReference type="NCBI Taxonomy" id="1329"/>
    <lineage>
        <taxon>Bacteria</taxon>
        <taxon>Bacillati</taxon>
        <taxon>Bacillota</taxon>
        <taxon>Bacilli</taxon>
        <taxon>Lactobacillales</taxon>
        <taxon>Streptococcaceae</taxon>
        <taxon>Streptococcus</taxon>
    </lineage>
</organism>
<dbReference type="PANTHER" id="PTHR30121">
    <property type="entry name" value="UNCHARACTERIZED PROTEIN YJGR-RELATED"/>
    <property type="match status" value="1"/>
</dbReference>
<evidence type="ECO:0000313" key="3">
    <source>
        <dbReference type="Proteomes" id="UP001186118"/>
    </source>
</evidence>